<comment type="catalytic activity">
    <reaction evidence="1">
        <text>2 a phenolic donor + H2O2 = 2 a phenolic radical donor + 2 H2O</text>
        <dbReference type="Rhea" id="RHEA:56136"/>
        <dbReference type="ChEBI" id="CHEBI:15377"/>
        <dbReference type="ChEBI" id="CHEBI:16240"/>
        <dbReference type="ChEBI" id="CHEBI:139520"/>
        <dbReference type="ChEBI" id="CHEBI:139521"/>
        <dbReference type="EC" id="1.11.1.7"/>
    </reaction>
</comment>
<comment type="caution">
    <text evidence="17">The sequence shown here is derived from an EMBL/GenBank/DDBJ whole genome shotgun (WGS) entry which is preliminary data.</text>
</comment>
<feature type="binding site" evidence="11">
    <location>
        <position position="79"/>
    </location>
    <ligand>
        <name>Ca(2+)</name>
        <dbReference type="ChEBI" id="CHEBI:29108"/>
        <label>1</label>
    </ligand>
</feature>
<dbReference type="GO" id="GO:0140825">
    <property type="term" value="F:lactoperoxidase activity"/>
    <property type="evidence" value="ECO:0007669"/>
    <property type="project" value="UniProtKB-EC"/>
</dbReference>
<dbReference type="PANTHER" id="PTHR31388">
    <property type="entry name" value="PEROXIDASE 72-RELATED"/>
    <property type="match status" value="1"/>
</dbReference>
<keyword evidence="5 11" id="KW-0479">Metal-binding</keyword>
<evidence type="ECO:0000256" key="8">
    <source>
        <dbReference type="ARBA" id="ARBA00023004"/>
    </source>
</evidence>
<evidence type="ECO:0000256" key="7">
    <source>
        <dbReference type="ARBA" id="ARBA00023002"/>
    </source>
</evidence>
<feature type="binding site" evidence="11">
    <location>
        <position position="75"/>
    </location>
    <ligand>
        <name>Ca(2+)</name>
        <dbReference type="ChEBI" id="CHEBI:29108"/>
        <label>1</label>
    </ligand>
</feature>
<feature type="binding site" evidence="11">
    <location>
        <position position="77"/>
    </location>
    <ligand>
        <name>Ca(2+)</name>
        <dbReference type="ChEBI" id="CHEBI:29108"/>
        <label>1</label>
    </ligand>
</feature>
<evidence type="ECO:0000256" key="5">
    <source>
        <dbReference type="ARBA" id="ARBA00022723"/>
    </source>
</evidence>
<dbReference type="PANTHER" id="PTHR31388:SF126">
    <property type="entry name" value="PEROXIDASE"/>
    <property type="match status" value="1"/>
</dbReference>
<evidence type="ECO:0000313" key="18">
    <source>
        <dbReference type="Proteomes" id="UP001179952"/>
    </source>
</evidence>
<feature type="disulfide bond" evidence="13">
    <location>
        <begin position="71"/>
        <end position="76"/>
    </location>
</feature>
<dbReference type="GO" id="GO:0020037">
    <property type="term" value="F:heme binding"/>
    <property type="evidence" value="ECO:0007669"/>
    <property type="project" value="InterPro"/>
</dbReference>
<name>A0AAV9B459_ACOGR</name>
<feature type="binding site" evidence="11">
    <location>
        <position position="70"/>
    </location>
    <ligand>
        <name>Ca(2+)</name>
        <dbReference type="ChEBI" id="CHEBI:29108"/>
        <label>1</label>
    </ligand>
</feature>
<evidence type="ECO:0000256" key="2">
    <source>
        <dbReference type="ARBA" id="ARBA00001970"/>
    </source>
</evidence>
<keyword evidence="3 17" id="KW-0575">Peroxidase</keyword>
<proteinExistence type="inferred from homology"/>
<keyword evidence="9" id="KW-0376">Hydrogen peroxide</keyword>
<dbReference type="SUPFAM" id="SSF48113">
    <property type="entry name" value="Heme-dependent peroxidases"/>
    <property type="match status" value="1"/>
</dbReference>
<dbReference type="InterPro" id="IPR019794">
    <property type="entry name" value="Peroxidases_AS"/>
</dbReference>
<dbReference type="PRINTS" id="PR00461">
    <property type="entry name" value="PLPEROXIDASE"/>
</dbReference>
<keyword evidence="13" id="KW-1015">Disulfide bond</keyword>
<feature type="chain" id="PRO_5043911392" evidence="15">
    <location>
        <begin position="22"/>
        <end position="144"/>
    </location>
</feature>
<reference evidence="17" key="2">
    <citation type="submission" date="2023-06" db="EMBL/GenBank/DDBJ databases">
        <authorList>
            <person name="Ma L."/>
            <person name="Liu K.-W."/>
            <person name="Li Z."/>
            <person name="Hsiao Y.-Y."/>
            <person name="Qi Y."/>
            <person name="Fu T."/>
            <person name="Tang G."/>
            <person name="Zhang D."/>
            <person name="Sun W.-H."/>
            <person name="Liu D.-K."/>
            <person name="Li Y."/>
            <person name="Chen G.-Z."/>
            <person name="Liu X.-D."/>
            <person name="Liao X.-Y."/>
            <person name="Jiang Y.-T."/>
            <person name="Yu X."/>
            <person name="Hao Y."/>
            <person name="Huang J."/>
            <person name="Zhao X.-W."/>
            <person name="Ke S."/>
            <person name="Chen Y.-Y."/>
            <person name="Wu W.-L."/>
            <person name="Hsu J.-L."/>
            <person name="Lin Y.-F."/>
            <person name="Huang M.-D."/>
            <person name="Li C.-Y."/>
            <person name="Huang L."/>
            <person name="Wang Z.-W."/>
            <person name="Zhao X."/>
            <person name="Zhong W.-Y."/>
            <person name="Peng D.-H."/>
            <person name="Ahmad S."/>
            <person name="Lan S."/>
            <person name="Zhang J.-S."/>
            <person name="Tsai W.-C."/>
            <person name="Van De Peer Y."/>
            <person name="Liu Z.-J."/>
        </authorList>
    </citation>
    <scope>NUCLEOTIDE SEQUENCE</scope>
    <source>
        <strain evidence="17">SCP</strain>
        <tissue evidence="17">Leaves</tissue>
    </source>
</reference>
<dbReference type="Proteomes" id="UP001179952">
    <property type="component" value="Unassembled WGS sequence"/>
</dbReference>
<evidence type="ECO:0000259" key="16">
    <source>
        <dbReference type="PROSITE" id="PS50873"/>
    </source>
</evidence>
<feature type="disulfide bond" evidence="13">
    <location>
        <begin position="38"/>
        <end position="118"/>
    </location>
</feature>
<protein>
    <submittedName>
        <fullName evidence="17">Peroxidase 68</fullName>
    </submittedName>
</protein>
<dbReference type="PRINTS" id="PR00458">
    <property type="entry name" value="PEROXIDASE"/>
</dbReference>
<feature type="domain" description="Plant heme peroxidase family profile" evidence="16">
    <location>
        <begin position="28"/>
        <end position="144"/>
    </location>
</feature>
<keyword evidence="15" id="KW-0732">Signal</keyword>
<evidence type="ECO:0000256" key="9">
    <source>
        <dbReference type="ARBA" id="ARBA00023324"/>
    </source>
</evidence>
<dbReference type="EMBL" id="JAUJYN010000005">
    <property type="protein sequence ID" value="KAK1271347.1"/>
    <property type="molecule type" value="Genomic_DNA"/>
</dbReference>
<evidence type="ECO:0000256" key="1">
    <source>
        <dbReference type="ARBA" id="ARBA00000189"/>
    </source>
</evidence>
<evidence type="ECO:0000256" key="14">
    <source>
        <dbReference type="RuleBase" id="RU004241"/>
    </source>
</evidence>
<evidence type="ECO:0000256" key="6">
    <source>
        <dbReference type="ARBA" id="ARBA00022837"/>
    </source>
</evidence>
<dbReference type="AlphaFoldDB" id="A0AAV9B459"/>
<accession>A0AAV9B459</accession>
<dbReference type="InterPro" id="IPR010255">
    <property type="entry name" value="Haem_peroxidase_sf"/>
</dbReference>
<reference evidence="17" key="1">
    <citation type="journal article" date="2023" name="Nat. Commun.">
        <title>Diploid and tetraploid genomes of Acorus and the evolution of monocots.</title>
        <authorList>
            <person name="Ma L."/>
            <person name="Liu K.W."/>
            <person name="Li Z."/>
            <person name="Hsiao Y.Y."/>
            <person name="Qi Y."/>
            <person name="Fu T."/>
            <person name="Tang G.D."/>
            <person name="Zhang D."/>
            <person name="Sun W.H."/>
            <person name="Liu D.K."/>
            <person name="Li Y."/>
            <person name="Chen G.Z."/>
            <person name="Liu X.D."/>
            <person name="Liao X.Y."/>
            <person name="Jiang Y.T."/>
            <person name="Yu X."/>
            <person name="Hao Y."/>
            <person name="Huang J."/>
            <person name="Zhao X.W."/>
            <person name="Ke S."/>
            <person name="Chen Y.Y."/>
            <person name="Wu W.L."/>
            <person name="Hsu J.L."/>
            <person name="Lin Y.F."/>
            <person name="Huang M.D."/>
            <person name="Li C.Y."/>
            <person name="Huang L."/>
            <person name="Wang Z.W."/>
            <person name="Zhao X."/>
            <person name="Zhong W.Y."/>
            <person name="Peng D.H."/>
            <person name="Ahmad S."/>
            <person name="Lan S."/>
            <person name="Zhang J.S."/>
            <person name="Tsai W.C."/>
            <person name="Van de Peer Y."/>
            <person name="Liu Z.J."/>
        </authorList>
    </citation>
    <scope>NUCLEOTIDE SEQUENCE</scope>
    <source>
        <strain evidence="17">SCP</strain>
    </source>
</reference>
<evidence type="ECO:0000256" key="12">
    <source>
        <dbReference type="PIRSR" id="PIRSR600823-4"/>
    </source>
</evidence>
<evidence type="ECO:0000313" key="17">
    <source>
        <dbReference type="EMBL" id="KAK1271347.1"/>
    </source>
</evidence>
<dbReference type="GO" id="GO:0006979">
    <property type="term" value="P:response to oxidative stress"/>
    <property type="evidence" value="ECO:0007669"/>
    <property type="project" value="InterPro"/>
</dbReference>
<dbReference type="InterPro" id="IPR000823">
    <property type="entry name" value="Peroxidase_pln"/>
</dbReference>
<keyword evidence="4" id="KW-0349">Heme</keyword>
<organism evidence="17 18">
    <name type="scientific">Acorus gramineus</name>
    <name type="common">Dwarf sweet flag</name>
    <dbReference type="NCBI Taxonomy" id="55184"/>
    <lineage>
        <taxon>Eukaryota</taxon>
        <taxon>Viridiplantae</taxon>
        <taxon>Streptophyta</taxon>
        <taxon>Embryophyta</taxon>
        <taxon>Tracheophyta</taxon>
        <taxon>Spermatophyta</taxon>
        <taxon>Magnoliopsida</taxon>
        <taxon>Liliopsida</taxon>
        <taxon>Acoraceae</taxon>
        <taxon>Acorus</taxon>
    </lineage>
</organism>
<evidence type="ECO:0000256" key="11">
    <source>
        <dbReference type="PIRSR" id="PIRSR600823-3"/>
    </source>
</evidence>
<dbReference type="Gene3D" id="1.10.520.10">
    <property type="match status" value="1"/>
</dbReference>
<keyword evidence="18" id="KW-1185">Reference proteome</keyword>
<feature type="binding site" evidence="11">
    <location>
        <position position="91"/>
    </location>
    <ligand>
        <name>Ca(2+)</name>
        <dbReference type="ChEBI" id="CHEBI:29108"/>
        <label>1</label>
    </ligand>
</feature>
<evidence type="ECO:0000256" key="4">
    <source>
        <dbReference type="ARBA" id="ARBA00022617"/>
    </source>
</evidence>
<dbReference type="InterPro" id="IPR002016">
    <property type="entry name" value="Haem_peroxidase"/>
</dbReference>
<sequence>MASSVQTLISLSLLLLTIVLATTPSCDSLSTDFYKKSCPNALPAIKKAVEAAVAKERRMAASLLRLHFHDCFVNGCDGSILLDKTSTIDSEKFALPNNNSARGFEVVDAIKAAVDKACGGPIVSCADILAVTARDSVVAGGPEL</sequence>
<comment type="cofactor">
    <cofactor evidence="2">
        <name>heme b</name>
        <dbReference type="ChEBI" id="CHEBI:60344"/>
    </cofactor>
</comment>
<dbReference type="PROSITE" id="PS50873">
    <property type="entry name" value="PEROXIDASE_4"/>
    <property type="match status" value="1"/>
</dbReference>
<evidence type="ECO:0000256" key="13">
    <source>
        <dbReference type="PIRSR" id="PIRSR600823-5"/>
    </source>
</evidence>
<keyword evidence="6 11" id="KW-0106">Calcium</keyword>
<feature type="site" description="Transition state stabilizer" evidence="12">
    <location>
        <position position="65"/>
    </location>
</feature>
<comment type="cofactor">
    <cofactor evidence="11">
        <name>Ca(2+)</name>
        <dbReference type="ChEBI" id="CHEBI:29108"/>
    </cofactor>
    <text evidence="11">Binds 2 calcium ions per subunit.</text>
</comment>
<evidence type="ECO:0000256" key="10">
    <source>
        <dbReference type="PIRSR" id="PIRSR600823-1"/>
    </source>
</evidence>
<dbReference type="PROSITE" id="PS00436">
    <property type="entry name" value="PEROXIDASE_2"/>
    <property type="match status" value="1"/>
</dbReference>
<dbReference type="Pfam" id="PF00141">
    <property type="entry name" value="peroxidase"/>
    <property type="match status" value="1"/>
</dbReference>
<dbReference type="GO" id="GO:0046872">
    <property type="term" value="F:metal ion binding"/>
    <property type="evidence" value="ECO:0007669"/>
    <property type="project" value="UniProtKB-KW"/>
</dbReference>
<keyword evidence="8" id="KW-0408">Iron</keyword>
<dbReference type="GO" id="GO:0042744">
    <property type="term" value="P:hydrogen peroxide catabolic process"/>
    <property type="evidence" value="ECO:0007669"/>
    <property type="project" value="UniProtKB-KW"/>
</dbReference>
<feature type="active site" description="Proton acceptor" evidence="10">
    <location>
        <position position="69"/>
    </location>
</feature>
<evidence type="ECO:0000256" key="15">
    <source>
        <dbReference type="SAM" id="SignalP"/>
    </source>
</evidence>
<feature type="signal peptide" evidence="15">
    <location>
        <begin position="1"/>
        <end position="21"/>
    </location>
</feature>
<feature type="binding site" evidence="11">
    <location>
        <position position="73"/>
    </location>
    <ligand>
        <name>Ca(2+)</name>
        <dbReference type="ChEBI" id="CHEBI:29108"/>
        <label>1</label>
    </ligand>
</feature>
<keyword evidence="7" id="KW-0560">Oxidoreductase</keyword>
<comment type="similarity">
    <text evidence="14">Belongs to the peroxidase family.</text>
</comment>
<evidence type="ECO:0000256" key="3">
    <source>
        <dbReference type="ARBA" id="ARBA00022559"/>
    </source>
</evidence>
<gene>
    <name evidence="17" type="ORF">QJS04_geneDACA005886</name>
</gene>